<evidence type="ECO:0000313" key="3">
    <source>
        <dbReference type="Proteomes" id="UP000030645"/>
    </source>
</evidence>
<proteinExistence type="predicted"/>
<evidence type="ECO:0000313" key="2">
    <source>
        <dbReference type="EMBL" id="EXB63260.1"/>
    </source>
</evidence>
<gene>
    <name evidence="2" type="ORF">L484_012450</name>
</gene>
<sequence>MNDISVFFHTNFTATAQAPLPPPPPTTKRVSPVETPLSNAKSDSITPALVSLSLPRRPQSDFSPNELMPNHQRLFLLRRRRPLQRTPQVRDLRMRRSLVSLFSPRRSTPSISQIKRTPAGLPRDLCRRNSGLAQAMSASSNPTSPLQGGTNPAGKGFSSAAVVSDVRG</sequence>
<accession>W9R0Q0</accession>
<feature type="region of interest" description="Disordered" evidence="1">
    <location>
        <begin position="15"/>
        <end position="41"/>
    </location>
</feature>
<feature type="region of interest" description="Disordered" evidence="1">
    <location>
        <begin position="104"/>
        <end position="168"/>
    </location>
</feature>
<feature type="compositionally biased region" description="Polar residues" evidence="1">
    <location>
        <begin position="136"/>
        <end position="150"/>
    </location>
</feature>
<keyword evidence="3" id="KW-1185">Reference proteome</keyword>
<evidence type="ECO:0000256" key="1">
    <source>
        <dbReference type="SAM" id="MobiDB-lite"/>
    </source>
</evidence>
<reference evidence="3" key="1">
    <citation type="submission" date="2013-01" db="EMBL/GenBank/DDBJ databases">
        <title>Draft Genome Sequence of a Mulberry Tree, Morus notabilis C.K. Schneid.</title>
        <authorList>
            <person name="He N."/>
            <person name="Zhao S."/>
        </authorList>
    </citation>
    <scope>NUCLEOTIDE SEQUENCE</scope>
</reference>
<protein>
    <submittedName>
        <fullName evidence="2">Uncharacterized protein</fullName>
    </submittedName>
</protein>
<organism evidence="2 3">
    <name type="scientific">Morus notabilis</name>
    <dbReference type="NCBI Taxonomy" id="981085"/>
    <lineage>
        <taxon>Eukaryota</taxon>
        <taxon>Viridiplantae</taxon>
        <taxon>Streptophyta</taxon>
        <taxon>Embryophyta</taxon>
        <taxon>Tracheophyta</taxon>
        <taxon>Spermatophyta</taxon>
        <taxon>Magnoliopsida</taxon>
        <taxon>eudicotyledons</taxon>
        <taxon>Gunneridae</taxon>
        <taxon>Pentapetalae</taxon>
        <taxon>rosids</taxon>
        <taxon>fabids</taxon>
        <taxon>Rosales</taxon>
        <taxon>Moraceae</taxon>
        <taxon>Moreae</taxon>
        <taxon>Morus</taxon>
    </lineage>
</organism>
<dbReference type="AlphaFoldDB" id="W9R0Q0"/>
<name>W9R0Q0_9ROSA</name>
<feature type="compositionally biased region" description="Polar residues" evidence="1">
    <location>
        <begin position="105"/>
        <end position="115"/>
    </location>
</feature>
<dbReference type="EMBL" id="KE344484">
    <property type="protein sequence ID" value="EXB63260.1"/>
    <property type="molecule type" value="Genomic_DNA"/>
</dbReference>
<dbReference type="Proteomes" id="UP000030645">
    <property type="component" value="Unassembled WGS sequence"/>
</dbReference>